<dbReference type="RefSeq" id="WP_108138476.1">
    <property type="nucleotide sequence ID" value="NZ_QAXS01000004.1"/>
</dbReference>
<dbReference type="InterPro" id="IPR028345">
    <property type="entry name" value="Antibiotic_NAT-like"/>
</dbReference>
<dbReference type="SUPFAM" id="SSF110710">
    <property type="entry name" value="TTHA0583/YokD-like"/>
    <property type="match status" value="1"/>
</dbReference>
<dbReference type="Proteomes" id="UP000244089">
    <property type="component" value="Unassembled WGS sequence"/>
</dbReference>
<keyword evidence="3 4" id="KW-0012">Acyltransferase</keyword>
<keyword evidence="4" id="KW-0046">Antibiotic resistance</keyword>
<accession>A0A2T5RPI5</accession>
<proteinExistence type="inferred from homology"/>
<sequence length="259" mass="29533">MYTKKDLIKDFKEIGIDPEGTLLVHSSMKAVGEVEGRADTVIDAFMEYMKDGLLVFPTHSWSKENNKDNLFNPKTEKSCVGILTNIFRKREGVLRSLHPTHSLAAYGKDAKDFIKGEEKRNTPCPREGAYGKLFDRNAQILFLGCTLKSNTFIHGVEEWNQIPNRLGEKPVEYKIVLDNQTIEAPVHPHQAPVEDVSKNYDKLREPLLEKNICRSAKIGDAVSYLCQAKEMADLTSTFLQKNQDLFLDDQPVPEQWYKD</sequence>
<dbReference type="AlphaFoldDB" id="A0A2T5RPI5"/>
<dbReference type="EMBL" id="QAXS01000004">
    <property type="protein sequence ID" value="PTW01749.1"/>
    <property type="molecule type" value="Genomic_DNA"/>
</dbReference>
<dbReference type="PANTHER" id="PTHR11104">
    <property type="entry name" value="AMINOGLYCOSIDE N3-ACETYLTRANSFERASE"/>
    <property type="match status" value="1"/>
</dbReference>
<comment type="similarity">
    <text evidence="1 4">Belongs to the antibiotic N-acetyltransferase family.</text>
</comment>
<dbReference type="OrthoDB" id="7330654at2"/>
<dbReference type="EC" id="2.3.1.-" evidence="4"/>
<dbReference type="InterPro" id="IPR003679">
    <property type="entry name" value="Amioglycoside_AcTrfase"/>
</dbReference>
<dbReference type="Pfam" id="PF02522">
    <property type="entry name" value="Antibiotic_NAT"/>
    <property type="match status" value="1"/>
</dbReference>
<name>A0A2T5RPI5_9FIRM</name>
<evidence type="ECO:0000256" key="1">
    <source>
        <dbReference type="ARBA" id="ARBA00006383"/>
    </source>
</evidence>
<dbReference type="PANTHER" id="PTHR11104:SF0">
    <property type="entry name" value="SPBETA PROPHAGE-DERIVED AMINOGLYCOSIDE N(3')-ACETYLTRANSFERASE-LIKE PROTEIN YOKD"/>
    <property type="match status" value="1"/>
</dbReference>
<comment type="caution">
    <text evidence="5">The sequence shown here is derived from an EMBL/GenBank/DDBJ whole genome shotgun (WGS) entry which is preliminary data.</text>
</comment>
<dbReference type="GO" id="GO:0046677">
    <property type="term" value="P:response to antibiotic"/>
    <property type="evidence" value="ECO:0007669"/>
    <property type="project" value="UniProtKB-KW"/>
</dbReference>
<evidence type="ECO:0000256" key="3">
    <source>
        <dbReference type="ARBA" id="ARBA00023315"/>
    </source>
</evidence>
<reference evidence="5 6" key="1">
    <citation type="submission" date="2018-04" db="EMBL/GenBank/DDBJ databases">
        <title>Subsurface microbial communities from deep shales in Ohio and West Virginia, USA.</title>
        <authorList>
            <person name="Wrighton K."/>
        </authorList>
    </citation>
    <scope>NUCLEOTIDE SEQUENCE [LARGE SCALE GENOMIC DNA]</scope>
    <source>
        <strain evidence="5 6">WC1</strain>
    </source>
</reference>
<gene>
    <name evidence="5" type="ORF">C8C76_104103</name>
</gene>
<organism evidence="5 6">
    <name type="scientific">Halanaerobium saccharolyticum</name>
    <dbReference type="NCBI Taxonomy" id="43595"/>
    <lineage>
        <taxon>Bacteria</taxon>
        <taxon>Bacillati</taxon>
        <taxon>Bacillota</taxon>
        <taxon>Clostridia</taxon>
        <taxon>Halanaerobiales</taxon>
        <taxon>Halanaerobiaceae</taxon>
        <taxon>Halanaerobium</taxon>
    </lineage>
</organism>
<evidence type="ECO:0000256" key="2">
    <source>
        <dbReference type="ARBA" id="ARBA00022679"/>
    </source>
</evidence>
<evidence type="ECO:0000313" key="5">
    <source>
        <dbReference type="EMBL" id="PTW01749.1"/>
    </source>
</evidence>
<evidence type="ECO:0000256" key="4">
    <source>
        <dbReference type="RuleBase" id="RU365031"/>
    </source>
</evidence>
<evidence type="ECO:0000313" key="6">
    <source>
        <dbReference type="Proteomes" id="UP000244089"/>
    </source>
</evidence>
<dbReference type="GO" id="GO:0046353">
    <property type="term" value="F:aminoglycoside 3-N-acetyltransferase activity"/>
    <property type="evidence" value="ECO:0007669"/>
    <property type="project" value="UniProtKB-EC"/>
</dbReference>
<keyword evidence="2 4" id="KW-0808">Transferase</keyword>
<comment type="catalytic activity">
    <reaction evidence="4">
        <text>a 2-deoxystreptamine antibiotic + acetyl-CoA = an N(3)-acetyl-2-deoxystreptamine antibiotic + CoA + H(+)</text>
        <dbReference type="Rhea" id="RHEA:12665"/>
        <dbReference type="ChEBI" id="CHEBI:15378"/>
        <dbReference type="ChEBI" id="CHEBI:57287"/>
        <dbReference type="ChEBI" id="CHEBI:57288"/>
        <dbReference type="ChEBI" id="CHEBI:57921"/>
        <dbReference type="ChEBI" id="CHEBI:77452"/>
        <dbReference type="EC" id="2.3.1.81"/>
    </reaction>
</comment>
<protein>
    <recommendedName>
        <fullName evidence="4">Aminoglycoside N(3)-acetyltransferase</fullName>
        <ecNumber evidence="4">2.3.1.-</ecNumber>
    </recommendedName>
</protein>